<dbReference type="Proteomes" id="UP001178461">
    <property type="component" value="Unassembled WGS sequence"/>
</dbReference>
<protein>
    <submittedName>
        <fullName evidence="2">Uncharacterized protein</fullName>
    </submittedName>
</protein>
<keyword evidence="3" id="KW-1185">Reference proteome</keyword>
<dbReference type="EMBL" id="CANTUW010000010">
    <property type="protein sequence ID" value="CAI7934911.1"/>
    <property type="molecule type" value="Genomic_DNA"/>
</dbReference>
<gene>
    <name evidence="2" type="ORF">PODLI_1B004318</name>
</gene>
<dbReference type="AlphaFoldDB" id="A0AA35VYL3"/>
<accession>A0AA35VYL3</accession>
<organism evidence="2 3">
    <name type="scientific">Podarcis lilfordi</name>
    <name type="common">Lilford's wall lizard</name>
    <dbReference type="NCBI Taxonomy" id="74358"/>
    <lineage>
        <taxon>Eukaryota</taxon>
        <taxon>Metazoa</taxon>
        <taxon>Chordata</taxon>
        <taxon>Craniata</taxon>
        <taxon>Vertebrata</taxon>
        <taxon>Euteleostomi</taxon>
        <taxon>Lepidosauria</taxon>
        <taxon>Squamata</taxon>
        <taxon>Bifurcata</taxon>
        <taxon>Unidentata</taxon>
        <taxon>Episquamata</taxon>
        <taxon>Laterata</taxon>
        <taxon>Lacertibaenia</taxon>
        <taxon>Lacertidae</taxon>
        <taxon>Podarcis</taxon>
    </lineage>
</organism>
<evidence type="ECO:0000313" key="3">
    <source>
        <dbReference type="Proteomes" id="UP001178461"/>
    </source>
</evidence>
<evidence type="ECO:0000313" key="2">
    <source>
        <dbReference type="EMBL" id="CAI7934911.1"/>
    </source>
</evidence>
<proteinExistence type="predicted"/>
<comment type="caution">
    <text evidence="2">The sequence shown here is derived from an EMBL/GenBank/DDBJ whole genome shotgun (WGS) entry which is preliminary data.</text>
</comment>
<feature type="region of interest" description="Disordered" evidence="1">
    <location>
        <begin position="1"/>
        <end position="37"/>
    </location>
</feature>
<reference evidence="2" key="1">
    <citation type="submission" date="2022-12" db="EMBL/GenBank/DDBJ databases">
        <authorList>
            <person name="Alioto T."/>
            <person name="Alioto T."/>
            <person name="Gomez Garrido J."/>
        </authorList>
    </citation>
    <scope>NUCLEOTIDE SEQUENCE</scope>
</reference>
<sequence>MKKVEKRLFHDNNKLSKQKEASRWRSGRLQTGRQSFSSHSGMEHRIMYQDLTVSFSCWPLYSPTDGLQSLARLNWSYMHPTEMGSSTPSFLMIRRHI</sequence>
<feature type="compositionally biased region" description="Basic and acidic residues" evidence="1">
    <location>
        <begin position="1"/>
        <end position="23"/>
    </location>
</feature>
<name>A0AA35VYL3_9SAUR</name>
<feature type="compositionally biased region" description="Polar residues" evidence="1">
    <location>
        <begin position="28"/>
        <end position="37"/>
    </location>
</feature>
<evidence type="ECO:0000256" key="1">
    <source>
        <dbReference type="SAM" id="MobiDB-lite"/>
    </source>
</evidence>